<feature type="transmembrane region" description="Helical" evidence="6">
    <location>
        <begin position="172"/>
        <end position="194"/>
    </location>
</feature>
<feature type="transmembrane region" description="Helical" evidence="6">
    <location>
        <begin position="206"/>
        <end position="224"/>
    </location>
</feature>
<evidence type="ECO:0000313" key="8">
    <source>
        <dbReference type="EMBL" id="KAK4040973.1"/>
    </source>
</evidence>
<accession>A0AAN6ST12</accession>
<evidence type="ECO:0000313" key="9">
    <source>
        <dbReference type="Proteomes" id="UP001303115"/>
    </source>
</evidence>
<evidence type="ECO:0000256" key="4">
    <source>
        <dbReference type="ARBA" id="ARBA00023136"/>
    </source>
</evidence>
<evidence type="ECO:0000256" key="2">
    <source>
        <dbReference type="ARBA" id="ARBA00022692"/>
    </source>
</evidence>
<dbReference type="PANTHER" id="PTHR33048:SF42">
    <property type="entry name" value="INTEGRAL MEMBRANE PROTEIN"/>
    <property type="match status" value="1"/>
</dbReference>
<keyword evidence="2 6" id="KW-0812">Transmembrane</keyword>
<evidence type="ECO:0000256" key="1">
    <source>
        <dbReference type="ARBA" id="ARBA00004141"/>
    </source>
</evidence>
<evidence type="ECO:0000259" key="7">
    <source>
        <dbReference type="Pfam" id="PF20684"/>
    </source>
</evidence>
<dbReference type="Pfam" id="PF20684">
    <property type="entry name" value="Fung_rhodopsin"/>
    <property type="match status" value="1"/>
</dbReference>
<dbReference type="InterPro" id="IPR052337">
    <property type="entry name" value="SAT4-like"/>
</dbReference>
<evidence type="ECO:0000256" key="6">
    <source>
        <dbReference type="SAM" id="Phobius"/>
    </source>
</evidence>
<feature type="transmembrane region" description="Helical" evidence="6">
    <location>
        <begin position="244"/>
        <end position="267"/>
    </location>
</feature>
<dbReference type="PANTHER" id="PTHR33048">
    <property type="entry name" value="PTH11-LIKE INTEGRAL MEMBRANE PROTEIN (AFU_ORTHOLOGUE AFUA_5G11245)"/>
    <property type="match status" value="1"/>
</dbReference>
<sequence length="287" mass="31573">MAAPGLTPEQLAQLPHDDRCPAMLATHWGLTALATVFLALRVYCKRITSLRLWWDDWILIAAWVTILATVCLTTALVAEFKLGRHSWDLEIHDLSKFIIISSSRATFTLTSLGWTKTAFAVTLLRLTAGRTKGFVWFVIVSINITTICAPLDKVWNPAVPGSCWAPKVGTKVWIGLGAYSALMDFTLAALPWTFLYSISLKKREKMGILVAMSMGIIAGAVAIAKCAMLPQLGSGDSYNEVELYIWDVTESTVTVMAACIPTLRVLLRGMRPPRTTDFLRMFAGASC</sequence>
<dbReference type="Proteomes" id="UP001303115">
    <property type="component" value="Unassembled WGS sequence"/>
</dbReference>
<keyword evidence="4 6" id="KW-0472">Membrane</keyword>
<keyword evidence="3 6" id="KW-1133">Transmembrane helix</keyword>
<feature type="transmembrane region" description="Helical" evidence="6">
    <location>
        <begin position="25"/>
        <end position="44"/>
    </location>
</feature>
<feature type="transmembrane region" description="Helical" evidence="6">
    <location>
        <begin position="56"/>
        <end position="77"/>
    </location>
</feature>
<comment type="caution">
    <text evidence="8">The sequence shown here is derived from an EMBL/GenBank/DDBJ whole genome shotgun (WGS) entry which is preliminary data.</text>
</comment>
<dbReference type="InterPro" id="IPR049326">
    <property type="entry name" value="Rhodopsin_dom_fungi"/>
</dbReference>
<feature type="domain" description="Rhodopsin" evidence="7">
    <location>
        <begin position="40"/>
        <end position="268"/>
    </location>
</feature>
<name>A0AAN6ST12_9PEZI</name>
<comment type="subcellular location">
    <subcellularLocation>
        <location evidence="1">Membrane</location>
        <topology evidence="1">Multi-pass membrane protein</topology>
    </subcellularLocation>
</comment>
<protein>
    <recommendedName>
        <fullName evidence="7">Rhodopsin domain-containing protein</fullName>
    </recommendedName>
</protein>
<feature type="transmembrane region" description="Helical" evidence="6">
    <location>
        <begin position="133"/>
        <end position="152"/>
    </location>
</feature>
<keyword evidence="9" id="KW-1185">Reference proteome</keyword>
<dbReference type="GO" id="GO:0016020">
    <property type="term" value="C:membrane"/>
    <property type="evidence" value="ECO:0007669"/>
    <property type="project" value="UniProtKB-SubCell"/>
</dbReference>
<gene>
    <name evidence="8" type="ORF">C8A01DRAFT_35029</name>
</gene>
<feature type="transmembrane region" description="Helical" evidence="6">
    <location>
        <begin position="97"/>
        <end position="121"/>
    </location>
</feature>
<dbReference type="EMBL" id="MU854366">
    <property type="protein sequence ID" value="KAK4040973.1"/>
    <property type="molecule type" value="Genomic_DNA"/>
</dbReference>
<evidence type="ECO:0000256" key="5">
    <source>
        <dbReference type="ARBA" id="ARBA00038359"/>
    </source>
</evidence>
<comment type="similarity">
    <text evidence="5">Belongs to the SAT4 family.</text>
</comment>
<proteinExistence type="inferred from homology"/>
<reference evidence="9" key="1">
    <citation type="journal article" date="2023" name="Mol. Phylogenet. Evol.">
        <title>Genome-scale phylogeny and comparative genomics of the fungal order Sordariales.</title>
        <authorList>
            <person name="Hensen N."/>
            <person name="Bonometti L."/>
            <person name="Westerberg I."/>
            <person name="Brannstrom I.O."/>
            <person name="Guillou S."/>
            <person name="Cros-Aarteil S."/>
            <person name="Calhoun S."/>
            <person name="Haridas S."/>
            <person name="Kuo A."/>
            <person name="Mondo S."/>
            <person name="Pangilinan J."/>
            <person name="Riley R."/>
            <person name="LaButti K."/>
            <person name="Andreopoulos B."/>
            <person name="Lipzen A."/>
            <person name="Chen C."/>
            <person name="Yan M."/>
            <person name="Daum C."/>
            <person name="Ng V."/>
            <person name="Clum A."/>
            <person name="Steindorff A."/>
            <person name="Ohm R.A."/>
            <person name="Martin F."/>
            <person name="Silar P."/>
            <person name="Natvig D.O."/>
            <person name="Lalanne C."/>
            <person name="Gautier V."/>
            <person name="Ament-Velasquez S.L."/>
            <person name="Kruys A."/>
            <person name="Hutchinson M.I."/>
            <person name="Powell A.J."/>
            <person name="Barry K."/>
            <person name="Miller A.N."/>
            <person name="Grigoriev I.V."/>
            <person name="Debuchy R."/>
            <person name="Gladieux P."/>
            <person name="Hiltunen Thoren M."/>
            <person name="Johannesson H."/>
        </authorList>
    </citation>
    <scope>NUCLEOTIDE SEQUENCE [LARGE SCALE GENOMIC DNA]</scope>
    <source>
        <strain evidence="9">CBS 284.82</strain>
    </source>
</reference>
<evidence type="ECO:0000256" key="3">
    <source>
        <dbReference type="ARBA" id="ARBA00022989"/>
    </source>
</evidence>
<dbReference type="AlphaFoldDB" id="A0AAN6ST12"/>
<organism evidence="8 9">
    <name type="scientific">Parachaetomium inaequale</name>
    <dbReference type="NCBI Taxonomy" id="2588326"/>
    <lineage>
        <taxon>Eukaryota</taxon>
        <taxon>Fungi</taxon>
        <taxon>Dikarya</taxon>
        <taxon>Ascomycota</taxon>
        <taxon>Pezizomycotina</taxon>
        <taxon>Sordariomycetes</taxon>
        <taxon>Sordariomycetidae</taxon>
        <taxon>Sordariales</taxon>
        <taxon>Chaetomiaceae</taxon>
        <taxon>Parachaetomium</taxon>
    </lineage>
</organism>